<dbReference type="InterPro" id="IPR000889">
    <property type="entry name" value="Glutathione_peroxidase"/>
</dbReference>
<dbReference type="InterPro" id="IPR036249">
    <property type="entry name" value="Thioredoxin-like_sf"/>
</dbReference>
<dbReference type="PANTHER" id="PTHR11592:SF132">
    <property type="entry name" value="GLUTATHIONE PEROXIDASE 7, CHLOROPLASTIC-RELATED"/>
    <property type="match status" value="1"/>
</dbReference>
<dbReference type="InParanoid" id="E1ZFU2"/>
<keyword evidence="7" id="KW-1185">Reference proteome</keyword>
<organism evidence="7">
    <name type="scientific">Chlorella variabilis</name>
    <name type="common">Green alga</name>
    <dbReference type="NCBI Taxonomy" id="554065"/>
    <lineage>
        <taxon>Eukaryota</taxon>
        <taxon>Viridiplantae</taxon>
        <taxon>Chlorophyta</taxon>
        <taxon>core chlorophytes</taxon>
        <taxon>Trebouxiophyceae</taxon>
        <taxon>Chlorellales</taxon>
        <taxon>Chlorellaceae</taxon>
        <taxon>Chlorella clade</taxon>
        <taxon>Chlorella</taxon>
    </lineage>
</organism>
<gene>
    <name evidence="6" type="ORF">CHLNCDRAFT_13708</name>
</gene>
<feature type="non-terminal residue" evidence="6">
    <location>
        <position position="1"/>
    </location>
</feature>
<dbReference type="CDD" id="cd00340">
    <property type="entry name" value="GSH_Peroxidase"/>
    <property type="match status" value="1"/>
</dbReference>
<keyword evidence="3 5" id="KW-0560">Oxidoreductase</keyword>
<evidence type="ECO:0000256" key="4">
    <source>
        <dbReference type="PIRSR" id="PIRSR000303-1"/>
    </source>
</evidence>
<comment type="similarity">
    <text evidence="1 5">Belongs to the glutathione peroxidase family.</text>
</comment>
<evidence type="ECO:0000256" key="5">
    <source>
        <dbReference type="RuleBase" id="RU000499"/>
    </source>
</evidence>
<dbReference type="eggNOG" id="KOG1651">
    <property type="taxonomic scope" value="Eukaryota"/>
</dbReference>
<dbReference type="EMBL" id="GL433845">
    <property type="protein sequence ID" value="EFN55342.1"/>
    <property type="molecule type" value="Genomic_DNA"/>
</dbReference>
<dbReference type="STRING" id="554065.E1ZFU2"/>
<dbReference type="Proteomes" id="UP000008141">
    <property type="component" value="Unassembled WGS sequence"/>
</dbReference>
<evidence type="ECO:0000256" key="3">
    <source>
        <dbReference type="ARBA" id="ARBA00023002"/>
    </source>
</evidence>
<sequence length="120" mass="13674">DLMGRVTVIVNVASQCGYTEANYRGLSRIHQRYKDFGLEFGQQEPGTHAEIEQFVSTHYGSQFPLMSKVEVNGASQHPIFAWLKVNSPPEPGRPEGEDIRWNFAKFLIDKYGHVVKRYSS</sequence>
<dbReference type="AlphaFoldDB" id="E1ZFU2"/>
<evidence type="ECO:0000256" key="1">
    <source>
        <dbReference type="ARBA" id="ARBA00006926"/>
    </source>
</evidence>
<evidence type="ECO:0000256" key="2">
    <source>
        <dbReference type="ARBA" id="ARBA00022559"/>
    </source>
</evidence>
<feature type="non-terminal residue" evidence="6">
    <location>
        <position position="120"/>
    </location>
</feature>
<keyword evidence="2 5" id="KW-0575">Peroxidase</keyword>
<dbReference type="PANTHER" id="PTHR11592">
    <property type="entry name" value="GLUTATHIONE PEROXIDASE"/>
    <property type="match status" value="1"/>
</dbReference>
<dbReference type="RefSeq" id="XP_005847444.1">
    <property type="nucleotide sequence ID" value="XM_005847382.1"/>
</dbReference>
<accession>E1ZFU2</accession>
<proteinExistence type="inferred from homology"/>
<dbReference type="PIRSF" id="PIRSF000303">
    <property type="entry name" value="Glutathion_perox"/>
    <property type="match status" value="1"/>
</dbReference>
<name>E1ZFU2_CHLVA</name>
<dbReference type="PRINTS" id="PR01011">
    <property type="entry name" value="GLUTPROXDASE"/>
</dbReference>
<reference evidence="6 7" key="1">
    <citation type="journal article" date="2010" name="Plant Cell">
        <title>The Chlorella variabilis NC64A genome reveals adaptation to photosymbiosis, coevolution with viruses, and cryptic sex.</title>
        <authorList>
            <person name="Blanc G."/>
            <person name="Duncan G."/>
            <person name="Agarkova I."/>
            <person name="Borodovsky M."/>
            <person name="Gurnon J."/>
            <person name="Kuo A."/>
            <person name="Lindquist E."/>
            <person name="Lucas S."/>
            <person name="Pangilinan J."/>
            <person name="Polle J."/>
            <person name="Salamov A."/>
            <person name="Terry A."/>
            <person name="Yamada T."/>
            <person name="Dunigan D.D."/>
            <person name="Grigoriev I.V."/>
            <person name="Claverie J.M."/>
            <person name="Van Etten J.L."/>
        </authorList>
    </citation>
    <scope>NUCLEOTIDE SEQUENCE [LARGE SCALE GENOMIC DNA]</scope>
    <source>
        <strain evidence="6 7">NC64A</strain>
    </source>
</reference>
<dbReference type="KEGG" id="cvr:CHLNCDRAFT_13708"/>
<evidence type="ECO:0000313" key="6">
    <source>
        <dbReference type="EMBL" id="EFN55342.1"/>
    </source>
</evidence>
<dbReference type="GO" id="GO:0006979">
    <property type="term" value="P:response to oxidative stress"/>
    <property type="evidence" value="ECO:0007669"/>
    <property type="project" value="InterPro"/>
</dbReference>
<dbReference type="SUPFAM" id="SSF52833">
    <property type="entry name" value="Thioredoxin-like"/>
    <property type="match status" value="1"/>
</dbReference>
<dbReference type="OMA" id="MASGENW"/>
<evidence type="ECO:0000313" key="7">
    <source>
        <dbReference type="Proteomes" id="UP000008141"/>
    </source>
</evidence>
<dbReference type="GO" id="GO:0004601">
    <property type="term" value="F:peroxidase activity"/>
    <property type="evidence" value="ECO:0007669"/>
    <property type="project" value="UniProtKB-KW"/>
</dbReference>
<protein>
    <recommendedName>
        <fullName evidence="5">Glutathione peroxidase</fullName>
    </recommendedName>
</protein>
<dbReference type="OrthoDB" id="446890at2759"/>
<dbReference type="Gene3D" id="3.40.30.10">
    <property type="entry name" value="Glutaredoxin"/>
    <property type="match status" value="1"/>
</dbReference>
<dbReference type="Pfam" id="PF00255">
    <property type="entry name" value="GSHPx"/>
    <property type="match status" value="1"/>
</dbReference>
<dbReference type="GeneID" id="17354823"/>
<feature type="active site" evidence="4">
    <location>
        <position position="16"/>
    </location>
</feature>
<dbReference type="PROSITE" id="PS51355">
    <property type="entry name" value="GLUTATHIONE_PEROXID_3"/>
    <property type="match status" value="1"/>
</dbReference>